<accession>A0A9D1DKA1</accession>
<keyword evidence="4 7" id="KW-0812">Transmembrane</keyword>
<feature type="transmembrane region" description="Helical" evidence="7">
    <location>
        <begin position="353"/>
        <end position="376"/>
    </location>
</feature>
<dbReference type="CDD" id="cd06174">
    <property type="entry name" value="MFS"/>
    <property type="match status" value="1"/>
</dbReference>
<feature type="transmembrane region" description="Helical" evidence="7">
    <location>
        <begin position="388"/>
        <end position="410"/>
    </location>
</feature>
<dbReference type="InterPro" id="IPR036259">
    <property type="entry name" value="MFS_trans_sf"/>
</dbReference>
<dbReference type="GO" id="GO:0022857">
    <property type="term" value="F:transmembrane transporter activity"/>
    <property type="evidence" value="ECO:0007669"/>
    <property type="project" value="InterPro"/>
</dbReference>
<feature type="transmembrane region" description="Helical" evidence="7">
    <location>
        <begin position="173"/>
        <end position="191"/>
    </location>
</feature>
<dbReference type="SUPFAM" id="SSF103473">
    <property type="entry name" value="MFS general substrate transporter"/>
    <property type="match status" value="1"/>
</dbReference>
<sequence>MKNTRRIIGILACGFLYSSMYLLPYIKYIFYDAVAEASGFNNTQIGLCLSVYIVASIISTLPSGYFSDKYSPKKLLIISGVGHSVLSFLYLFFIQSYAITLVIFFCMGITSVLLFWSPVFKAVSLAGKAEDQGKLYGWFEAFNGIGSMVFNFGALWVFSIITDGSVAALKGVVIFYAAMSVVSTFLVAWLYKPDDEAVAASGSVEKKQKATTREILAVLKMPKIWLFSLLIFGVYGFYVGSSYLTPYFSTVLGVSVVFSGSLATLKNYGTRLVGAPVAGAICDKIGRLKFIFFGFIVTIVLMVAFMLMPASNSALIPIMVLMFALALVNVSMKGVQFSVIDEMGVDPKVNGMAIAVATLVGFNLPDVALHPIIGVILDKYEAVAAYKIVFGLLLGMLVLGFIVTMILMVMEKKAHKSPSPSKQS</sequence>
<dbReference type="GO" id="GO:0005886">
    <property type="term" value="C:plasma membrane"/>
    <property type="evidence" value="ECO:0007669"/>
    <property type="project" value="UniProtKB-SubCell"/>
</dbReference>
<feature type="transmembrane region" description="Helical" evidence="7">
    <location>
        <begin position="290"/>
        <end position="308"/>
    </location>
</feature>
<dbReference type="Gene3D" id="1.20.1250.20">
    <property type="entry name" value="MFS general substrate transporter like domains"/>
    <property type="match status" value="2"/>
</dbReference>
<dbReference type="PROSITE" id="PS50850">
    <property type="entry name" value="MFS"/>
    <property type="match status" value="1"/>
</dbReference>
<protein>
    <submittedName>
        <fullName evidence="9">MFS transporter</fullName>
    </submittedName>
</protein>
<keyword evidence="6 7" id="KW-0472">Membrane</keyword>
<keyword evidence="3" id="KW-1003">Cell membrane</keyword>
<feature type="transmembrane region" description="Helical" evidence="7">
    <location>
        <begin position="99"/>
        <end position="120"/>
    </location>
</feature>
<gene>
    <name evidence="9" type="ORF">IAD36_02005</name>
</gene>
<dbReference type="EMBL" id="DVHH01000055">
    <property type="protein sequence ID" value="HIR54360.1"/>
    <property type="molecule type" value="Genomic_DNA"/>
</dbReference>
<evidence type="ECO:0000256" key="2">
    <source>
        <dbReference type="ARBA" id="ARBA00022448"/>
    </source>
</evidence>
<evidence type="ECO:0000256" key="3">
    <source>
        <dbReference type="ARBA" id="ARBA00022475"/>
    </source>
</evidence>
<feature type="transmembrane region" description="Helical" evidence="7">
    <location>
        <begin position="314"/>
        <end position="332"/>
    </location>
</feature>
<evidence type="ECO:0000256" key="5">
    <source>
        <dbReference type="ARBA" id="ARBA00022989"/>
    </source>
</evidence>
<dbReference type="PANTHER" id="PTHR23517">
    <property type="entry name" value="RESISTANCE PROTEIN MDTM, PUTATIVE-RELATED-RELATED"/>
    <property type="match status" value="1"/>
</dbReference>
<keyword evidence="2" id="KW-0813">Transport</keyword>
<reference evidence="9" key="1">
    <citation type="submission" date="2020-10" db="EMBL/GenBank/DDBJ databases">
        <authorList>
            <person name="Gilroy R."/>
        </authorList>
    </citation>
    <scope>NUCLEOTIDE SEQUENCE</scope>
    <source>
        <strain evidence="9">ChiGjej3B3-7149</strain>
    </source>
</reference>
<feature type="transmembrane region" description="Helical" evidence="7">
    <location>
        <begin position="141"/>
        <end position="161"/>
    </location>
</feature>
<dbReference type="Proteomes" id="UP000824238">
    <property type="component" value="Unassembled WGS sequence"/>
</dbReference>
<dbReference type="AlphaFoldDB" id="A0A9D1DKA1"/>
<feature type="transmembrane region" description="Helical" evidence="7">
    <location>
        <begin position="43"/>
        <end position="63"/>
    </location>
</feature>
<name>A0A9D1DKA1_9FIRM</name>
<evidence type="ECO:0000313" key="10">
    <source>
        <dbReference type="Proteomes" id="UP000824238"/>
    </source>
</evidence>
<dbReference type="InterPro" id="IPR020846">
    <property type="entry name" value="MFS_dom"/>
</dbReference>
<dbReference type="Pfam" id="PF07690">
    <property type="entry name" value="MFS_1"/>
    <property type="match status" value="1"/>
</dbReference>
<feature type="transmembrane region" description="Helical" evidence="7">
    <location>
        <begin position="75"/>
        <end position="93"/>
    </location>
</feature>
<comment type="subcellular location">
    <subcellularLocation>
        <location evidence="1">Cell membrane</location>
        <topology evidence="1">Multi-pass membrane protein</topology>
    </subcellularLocation>
</comment>
<dbReference type="InterPro" id="IPR011701">
    <property type="entry name" value="MFS"/>
</dbReference>
<evidence type="ECO:0000256" key="4">
    <source>
        <dbReference type="ARBA" id="ARBA00022692"/>
    </source>
</evidence>
<dbReference type="PANTHER" id="PTHR23517:SF3">
    <property type="entry name" value="INTEGRAL MEMBRANE TRANSPORT PROTEIN"/>
    <property type="match status" value="1"/>
</dbReference>
<reference evidence="9" key="2">
    <citation type="journal article" date="2021" name="PeerJ">
        <title>Extensive microbial diversity within the chicken gut microbiome revealed by metagenomics and culture.</title>
        <authorList>
            <person name="Gilroy R."/>
            <person name="Ravi A."/>
            <person name="Getino M."/>
            <person name="Pursley I."/>
            <person name="Horton D.L."/>
            <person name="Alikhan N.F."/>
            <person name="Baker D."/>
            <person name="Gharbi K."/>
            <person name="Hall N."/>
            <person name="Watson M."/>
            <person name="Adriaenssens E.M."/>
            <person name="Foster-Nyarko E."/>
            <person name="Jarju S."/>
            <person name="Secka A."/>
            <person name="Antonio M."/>
            <person name="Oren A."/>
            <person name="Chaudhuri R.R."/>
            <person name="La Ragione R."/>
            <person name="Hildebrand F."/>
            <person name="Pallen M.J."/>
        </authorList>
    </citation>
    <scope>NUCLEOTIDE SEQUENCE</scope>
    <source>
        <strain evidence="9">ChiGjej3B3-7149</strain>
    </source>
</reference>
<evidence type="ECO:0000256" key="7">
    <source>
        <dbReference type="SAM" id="Phobius"/>
    </source>
</evidence>
<feature type="domain" description="Major facilitator superfamily (MFS) profile" evidence="8">
    <location>
        <begin position="7"/>
        <end position="412"/>
    </location>
</feature>
<feature type="transmembrane region" description="Helical" evidence="7">
    <location>
        <begin position="224"/>
        <end position="241"/>
    </location>
</feature>
<evidence type="ECO:0000259" key="8">
    <source>
        <dbReference type="PROSITE" id="PS50850"/>
    </source>
</evidence>
<proteinExistence type="predicted"/>
<evidence type="ECO:0000256" key="6">
    <source>
        <dbReference type="ARBA" id="ARBA00023136"/>
    </source>
</evidence>
<evidence type="ECO:0000313" key="9">
    <source>
        <dbReference type="EMBL" id="HIR54360.1"/>
    </source>
</evidence>
<dbReference type="InterPro" id="IPR050171">
    <property type="entry name" value="MFS_Transporters"/>
</dbReference>
<comment type="caution">
    <text evidence="9">The sequence shown here is derived from an EMBL/GenBank/DDBJ whole genome shotgun (WGS) entry which is preliminary data.</text>
</comment>
<organism evidence="9 10">
    <name type="scientific">Candidatus Scatomorpha intestinigallinarum</name>
    <dbReference type="NCBI Taxonomy" id="2840923"/>
    <lineage>
        <taxon>Bacteria</taxon>
        <taxon>Bacillati</taxon>
        <taxon>Bacillota</taxon>
        <taxon>Clostridia</taxon>
        <taxon>Eubacteriales</taxon>
        <taxon>Candidatus Scatomorpha</taxon>
    </lineage>
</organism>
<feature type="transmembrane region" description="Helical" evidence="7">
    <location>
        <begin position="7"/>
        <end position="31"/>
    </location>
</feature>
<evidence type="ECO:0000256" key="1">
    <source>
        <dbReference type="ARBA" id="ARBA00004651"/>
    </source>
</evidence>
<keyword evidence="5 7" id="KW-1133">Transmembrane helix</keyword>
<feature type="transmembrane region" description="Helical" evidence="7">
    <location>
        <begin position="247"/>
        <end position="269"/>
    </location>
</feature>